<dbReference type="Gene3D" id="2.40.160.130">
    <property type="entry name" value="Capsule assembly protein Wzi"/>
    <property type="match status" value="1"/>
</dbReference>
<proteinExistence type="predicted"/>
<sequence>MSGVPLDRYVSVEAVIRFVRLVIFSSAMAFPLLYSQVLMISSQAHVYDVERKSIIRGSTDSFLSLRYRHEWRNASRGGNDLMTTSLGDKRLRNDRFKIYPELSARAYLDGGHLQPEGLYIDVAPTVTALGRYNLSSDKSFSITGWSRLEKHSMVAPDGFDVPKAVGRPLLHSDFSWNQAVGYSDLPGSDNSWIEYRLGDGGVMVNYPGGDVTFAKSAPVWSSGYSGQLWLSDKTSSFTFLSLRHQLSERWSFAFLHGSLNSTIRDSTYSGYYPKGGGLPLITKQIAVHRLDFTPFENMRVGFGESVIYGGRGLEMAYALPFVPYWTAQADLSNSDNLQIVLDWEVIKRDLGRLYGTLYLDEWDLVDTFNRDSSRNWAALQTGLTVNLDQFLPWKPLFRMEWTHLTPYIYVHRSEVNTFEHYGAPLGHWIGPNGEGLFFSLEGRPKDQIWVQAYTTLSKRGEVDEESLNSQYRHEKVSFLYRTYEGEAEQRTLFGIRGEWSFNSWARVRFDFFSSDWSQYLATDSATRSDIQKVDATLQIIIGL</sequence>
<organism evidence="1">
    <name type="scientific">marine metagenome</name>
    <dbReference type="NCBI Taxonomy" id="408172"/>
    <lineage>
        <taxon>unclassified sequences</taxon>
        <taxon>metagenomes</taxon>
        <taxon>ecological metagenomes</taxon>
    </lineage>
</organism>
<dbReference type="EMBL" id="UINC01001800">
    <property type="protein sequence ID" value="SUZ89036.1"/>
    <property type="molecule type" value="Genomic_DNA"/>
</dbReference>
<protein>
    <recommendedName>
        <fullName evidence="2">Capsule assembly Wzi family protein</fullName>
    </recommendedName>
</protein>
<dbReference type="Pfam" id="PF14052">
    <property type="entry name" value="Caps_assemb_Wzi"/>
    <property type="match status" value="1"/>
</dbReference>
<evidence type="ECO:0008006" key="2">
    <source>
        <dbReference type="Google" id="ProtNLM"/>
    </source>
</evidence>
<dbReference type="InterPro" id="IPR026950">
    <property type="entry name" value="Caps_assemb_Wzi"/>
</dbReference>
<dbReference type="AlphaFoldDB" id="A0A381RB95"/>
<dbReference type="InterPro" id="IPR038636">
    <property type="entry name" value="Wzi_sf"/>
</dbReference>
<reference evidence="1" key="1">
    <citation type="submission" date="2018-05" db="EMBL/GenBank/DDBJ databases">
        <authorList>
            <person name="Lanie J.A."/>
            <person name="Ng W.-L."/>
            <person name="Kazmierczak K.M."/>
            <person name="Andrzejewski T.M."/>
            <person name="Davidsen T.M."/>
            <person name="Wayne K.J."/>
            <person name="Tettelin H."/>
            <person name="Glass J.I."/>
            <person name="Rusch D."/>
            <person name="Podicherti R."/>
            <person name="Tsui H.-C.T."/>
            <person name="Winkler M.E."/>
        </authorList>
    </citation>
    <scope>NUCLEOTIDE SEQUENCE</scope>
</reference>
<evidence type="ECO:0000313" key="1">
    <source>
        <dbReference type="EMBL" id="SUZ89036.1"/>
    </source>
</evidence>
<name>A0A381RB95_9ZZZZ</name>
<accession>A0A381RB95</accession>
<gene>
    <name evidence="1" type="ORF">METZ01_LOCUS41890</name>
</gene>